<evidence type="ECO:0000256" key="1">
    <source>
        <dbReference type="ARBA" id="ARBA00022714"/>
    </source>
</evidence>
<comment type="caution">
    <text evidence="11">The sequence shown here is derived from an EMBL/GenBank/DDBJ whole genome shotgun (WGS) entry which is preliminary data.</text>
</comment>
<dbReference type="InterPro" id="IPR036922">
    <property type="entry name" value="Rieske_2Fe-2S_sf"/>
</dbReference>
<dbReference type="Pfam" id="PF19112">
    <property type="entry name" value="VanA_C"/>
    <property type="match status" value="1"/>
</dbReference>
<keyword evidence="4" id="KW-0408">Iron</keyword>
<evidence type="ECO:0000256" key="7">
    <source>
        <dbReference type="ARBA" id="ARBA00023125"/>
    </source>
</evidence>
<evidence type="ECO:0000259" key="10">
    <source>
        <dbReference type="PROSITE" id="PS51296"/>
    </source>
</evidence>
<sequence length="300" mass="33280">MPKPFPMNAWYAAGWDAEIKHALLPRTICGKHVVMFRKGDGEVVALEDACWHRLVPLSKGRLDGDTVETINPSACVRAYPVVERHRFIWLWMGDPALADPLLVPDMHWNHDPAWAGDGKTIHVKCDYRLVVDNLMDLTHETFVHGSSIGNDAVAEAPFDVTHGEKTVTLQKPGPVDRWQIIRFEAPCTVNIDVGVAPAGSGAPEGDRSQGVNGYNPDRVFYNLNIDAGAMWARRVIDRMREAERSVSQTVRAQLALRELIVSGGLRPGERISELQAVEVTGVSRTPVRMALVRLEEEGLL</sequence>
<protein>
    <submittedName>
        <fullName evidence="11">Aromatic ring-hydroxylating dioxygenase subunit alpha</fullName>
    </submittedName>
</protein>
<evidence type="ECO:0000313" key="12">
    <source>
        <dbReference type="Proteomes" id="UP001057375"/>
    </source>
</evidence>
<keyword evidence="2" id="KW-0479">Metal-binding</keyword>
<evidence type="ECO:0000256" key="6">
    <source>
        <dbReference type="ARBA" id="ARBA00023015"/>
    </source>
</evidence>
<evidence type="ECO:0000259" key="9">
    <source>
        <dbReference type="PROSITE" id="PS50949"/>
    </source>
</evidence>
<dbReference type="Gene3D" id="1.10.10.10">
    <property type="entry name" value="Winged helix-like DNA-binding domain superfamily/Winged helix DNA-binding domain"/>
    <property type="match status" value="1"/>
</dbReference>
<evidence type="ECO:0000256" key="4">
    <source>
        <dbReference type="ARBA" id="ARBA00023004"/>
    </source>
</evidence>
<dbReference type="InterPro" id="IPR000524">
    <property type="entry name" value="Tscrpt_reg_HTH_GntR"/>
</dbReference>
<gene>
    <name evidence="11" type="ORF">ADUPG1_002829</name>
</gene>
<dbReference type="Proteomes" id="UP001057375">
    <property type="component" value="Unassembled WGS sequence"/>
</dbReference>
<evidence type="ECO:0000256" key="3">
    <source>
        <dbReference type="ARBA" id="ARBA00023002"/>
    </source>
</evidence>
<dbReference type="SUPFAM" id="SSF55961">
    <property type="entry name" value="Bet v1-like"/>
    <property type="match status" value="1"/>
</dbReference>
<dbReference type="EMBL" id="BQXS01003529">
    <property type="protein sequence ID" value="GKT34533.1"/>
    <property type="molecule type" value="Genomic_DNA"/>
</dbReference>
<proteinExistence type="predicted"/>
<name>A0ABQ5KPV0_9EUKA</name>
<dbReference type="GO" id="GO:0051213">
    <property type="term" value="F:dioxygenase activity"/>
    <property type="evidence" value="ECO:0007669"/>
    <property type="project" value="UniProtKB-KW"/>
</dbReference>
<feature type="domain" description="HTH gntR-type" evidence="9">
    <location>
        <begin position="246"/>
        <end position="300"/>
    </location>
</feature>
<dbReference type="Pfam" id="PF00355">
    <property type="entry name" value="Rieske"/>
    <property type="match status" value="1"/>
</dbReference>
<feature type="non-terminal residue" evidence="11">
    <location>
        <position position="300"/>
    </location>
</feature>
<keyword evidence="3" id="KW-0560">Oxidoreductase</keyword>
<keyword evidence="7" id="KW-0238">DNA-binding</keyword>
<keyword evidence="12" id="KW-1185">Reference proteome</keyword>
<keyword evidence="5" id="KW-0411">Iron-sulfur</keyword>
<dbReference type="Pfam" id="PF00392">
    <property type="entry name" value="GntR"/>
    <property type="match status" value="1"/>
</dbReference>
<dbReference type="Gene3D" id="3.90.380.10">
    <property type="entry name" value="Naphthalene 1,2-dioxygenase Alpha Subunit, Chain A, domain 1"/>
    <property type="match status" value="1"/>
</dbReference>
<accession>A0ABQ5KPV0</accession>
<dbReference type="InterPro" id="IPR017941">
    <property type="entry name" value="Rieske_2Fe-2S"/>
</dbReference>
<evidence type="ECO:0000256" key="5">
    <source>
        <dbReference type="ARBA" id="ARBA00023014"/>
    </source>
</evidence>
<dbReference type="PROSITE" id="PS50949">
    <property type="entry name" value="HTH_GNTR"/>
    <property type="match status" value="1"/>
</dbReference>
<evidence type="ECO:0000256" key="8">
    <source>
        <dbReference type="ARBA" id="ARBA00023163"/>
    </source>
</evidence>
<organism evidence="11 12">
    <name type="scientific">Aduncisulcus paluster</name>
    <dbReference type="NCBI Taxonomy" id="2918883"/>
    <lineage>
        <taxon>Eukaryota</taxon>
        <taxon>Metamonada</taxon>
        <taxon>Carpediemonas-like organisms</taxon>
        <taxon>Aduncisulcus</taxon>
    </lineage>
</organism>
<dbReference type="PANTHER" id="PTHR21266:SF60">
    <property type="entry name" value="3-KETOSTEROID-9-ALPHA-MONOOXYGENASE, OXYGENASE COMPONENT"/>
    <property type="match status" value="1"/>
</dbReference>
<keyword evidence="6" id="KW-0805">Transcription regulation</keyword>
<dbReference type="PROSITE" id="PS51296">
    <property type="entry name" value="RIESKE"/>
    <property type="match status" value="1"/>
</dbReference>
<keyword evidence="1" id="KW-0001">2Fe-2S</keyword>
<dbReference type="SUPFAM" id="SSF50022">
    <property type="entry name" value="ISP domain"/>
    <property type="match status" value="1"/>
</dbReference>
<dbReference type="InterPro" id="IPR036390">
    <property type="entry name" value="WH_DNA-bd_sf"/>
</dbReference>
<dbReference type="InterPro" id="IPR044043">
    <property type="entry name" value="VanA_C_cat"/>
</dbReference>
<keyword evidence="8" id="KW-0804">Transcription</keyword>
<dbReference type="SUPFAM" id="SSF46785">
    <property type="entry name" value="Winged helix' DNA-binding domain"/>
    <property type="match status" value="1"/>
</dbReference>
<evidence type="ECO:0000256" key="2">
    <source>
        <dbReference type="ARBA" id="ARBA00022723"/>
    </source>
</evidence>
<feature type="domain" description="Rieske" evidence="10">
    <location>
        <begin position="10"/>
        <end position="68"/>
    </location>
</feature>
<dbReference type="InterPro" id="IPR036388">
    <property type="entry name" value="WH-like_DNA-bd_sf"/>
</dbReference>
<dbReference type="InterPro" id="IPR050584">
    <property type="entry name" value="Cholesterol_7-desaturase"/>
</dbReference>
<dbReference type="Gene3D" id="2.102.10.10">
    <property type="entry name" value="Rieske [2Fe-2S] iron-sulphur domain"/>
    <property type="match status" value="2"/>
</dbReference>
<dbReference type="PANTHER" id="PTHR21266">
    <property type="entry name" value="IRON-SULFUR DOMAIN CONTAINING PROTEIN"/>
    <property type="match status" value="1"/>
</dbReference>
<keyword evidence="11" id="KW-0223">Dioxygenase</keyword>
<evidence type="ECO:0000313" key="11">
    <source>
        <dbReference type="EMBL" id="GKT34533.1"/>
    </source>
</evidence>
<reference evidence="11" key="1">
    <citation type="submission" date="2022-03" db="EMBL/GenBank/DDBJ databases">
        <title>Draft genome sequence of Aduncisulcus paluster, a free-living microaerophilic Fornicata.</title>
        <authorList>
            <person name="Yuyama I."/>
            <person name="Kume K."/>
            <person name="Tamura T."/>
            <person name="Inagaki Y."/>
            <person name="Hashimoto T."/>
        </authorList>
    </citation>
    <scope>NUCLEOTIDE SEQUENCE</scope>
    <source>
        <strain evidence="11">NY0171</strain>
    </source>
</reference>